<feature type="domain" description="Core Histone H2A/H2B/H3" evidence="3">
    <location>
        <begin position="460"/>
        <end position="526"/>
    </location>
</feature>
<dbReference type="InterPro" id="IPR000558">
    <property type="entry name" value="Histone_H2B"/>
</dbReference>
<sequence length="551" mass="59523">MAEDCQLTALSAAEAESVFEESSGWNIFMSMIASLSNDTLATQATIWRLPETSGNAANVNGPVPLSRRHCPSFRAVGKIWRFPVTSGNAATLNGPVPLSRHHCPSFRAVGKARPTWLSLAVRPLLRKAWAQTEDPTGADLKSPKQKQPTRQCCCRCCHHRPLTNTAPHPRYSFTTYFPRVLRHVHKGLSPSQKTVSVMDSFVKDIFEHIADEASRLARSTNHSTITSREIQTAVRLLLPGEIGKHAVSEATKAIIRYTFCQHRKAIIGSALVTPPPFGPMAVNPELPVAYWLLPAEAGSTDSLIGAHSCLDIPGGDGGALGEAGQARGLLGDALEDVLDERIHDAHGLLREAQALVNMLQNPGEVGGETVGAAAAAAADKVVAAAAMATTAASAPGLLLLQAHRVRCCELLGAEAFLRRGLTASLGTEEPTAADPKSPKQKQLSGGGRRHACRRRCRRCPDSFATYFPSVLRHVHLGLSLSWEAMSIMDSFVKDMFEHIAEEASRLARSTKRPTITTRDIQTAVRLLLPGEIGKHAVSEATKAVIMFNRRE</sequence>
<dbReference type="GO" id="GO:0005634">
    <property type="term" value="C:nucleus"/>
    <property type="evidence" value="ECO:0007669"/>
    <property type="project" value="UniProtKB-ARBA"/>
</dbReference>
<feature type="region of interest" description="Disordered" evidence="2">
    <location>
        <begin position="427"/>
        <end position="450"/>
    </location>
</feature>
<dbReference type="Pfam" id="PF00125">
    <property type="entry name" value="Histone"/>
    <property type="match status" value="2"/>
</dbReference>
<dbReference type="Proteomes" id="UP000245340">
    <property type="component" value="Unplaced"/>
</dbReference>
<dbReference type="GO" id="GO:0030527">
    <property type="term" value="F:structural constituent of chromatin"/>
    <property type="evidence" value="ECO:0007669"/>
    <property type="project" value="InterPro"/>
</dbReference>
<comment type="similarity">
    <text evidence="1">Belongs to the histone H2B family.</text>
</comment>
<keyword evidence="4" id="KW-1185">Reference proteome</keyword>
<dbReference type="PANTHER" id="PTHR23428">
    <property type="entry name" value="HISTONE H2B"/>
    <property type="match status" value="1"/>
</dbReference>
<feature type="domain" description="Core Histone H2A/H2B/H3" evidence="3">
    <location>
        <begin position="172"/>
        <end position="236"/>
    </location>
</feature>
<reference evidence="5" key="1">
    <citation type="submission" date="2025-08" db="UniProtKB">
        <authorList>
            <consortium name="RefSeq"/>
        </authorList>
    </citation>
    <scope>IDENTIFICATION</scope>
</reference>
<dbReference type="GO" id="GO:0000786">
    <property type="term" value="C:nucleosome"/>
    <property type="evidence" value="ECO:0007669"/>
    <property type="project" value="InterPro"/>
</dbReference>
<evidence type="ECO:0000313" key="5">
    <source>
        <dbReference type="RefSeq" id="XP_004414240.1"/>
    </source>
</evidence>
<protein>
    <submittedName>
        <fullName evidence="5">Uncharacterized protein LOC101382005</fullName>
    </submittedName>
</protein>
<dbReference type="SUPFAM" id="SSF47113">
    <property type="entry name" value="Histone-fold"/>
    <property type="match status" value="2"/>
</dbReference>
<evidence type="ECO:0000259" key="3">
    <source>
        <dbReference type="Pfam" id="PF00125"/>
    </source>
</evidence>
<evidence type="ECO:0000256" key="2">
    <source>
        <dbReference type="SAM" id="MobiDB-lite"/>
    </source>
</evidence>
<name>A0A9B0M1H2_ODORO</name>
<dbReference type="InterPro" id="IPR009072">
    <property type="entry name" value="Histone-fold"/>
</dbReference>
<dbReference type="InterPro" id="IPR007125">
    <property type="entry name" value="H2A/H2B/H3"/>
</dbReference>
<evidence type="ECO:0000313" key="4">
    <source>
        <dbReference type="Proteomes" id="UP000245340"/>
    </source>
</evidence>
<dbReference type="FunFam" id="1.10.20.10:FF:000043">
    <property type="entry name" value="Histone H2B"/>
    <property type="match status" value="1"/>
</dbReference>
<dbReference type="RefSeq" id="XP_004414240.1">
    <property type="nucleotide sequence ID" value="XM_004414183.1"/>
</dbReference>
<accession>A0A9B0M1H2</accession>
<dbReference type="GO" id="GO:0046982">
    <property type="term" value="F:protein heterodimerization activity"/>
    <property type="evidence" value="ECO:0007669"/>
    <property type="project" value="InterPro"/>
</dbReference>
<dbReference type="SMART" id="SM00427">
    <property type="entry name" value="H2B"/>
    <property type="match status" value="2"/>
</dbReference>
<evidence type="ECO:0000256" key="1">
    <source>
        <dbReference type="ARBA" id="ARBA00006846"/>
    </source>
</evidence>
<dbReference type="CDD" id="cd22910">
    <property type="entry name" value="HFD_H2B"/>
    <property type="match status" value="2"/>
</dbReference>
<organism evidence="4 5">
    <name type="scientific">Odobenus rosmarus divergens</name>
    <name type="common">Pacific walrus</name>
    <dbReference type="NCBI Taxonomy" id="9708"/>
    <lineage>
        <taxon>Eukaryota</taxon>
        <taxon>Metazoa</taxon>
        <taxon>Chordata</taxon>
        <taxon>Craniata</taxon>
        <taxon>Vertebrata</taxon>
        <taxon>Euteleostomi</taxon>
        <taxon>Mammalia</taxon>
        <taxon>Eutheria</taxon>
        <taxon>Laurasiatheria</taxon>
        <taxon>Carnivora</taxon>
        <taxon>Caniformia</taxon>
        <taxon>Pinnipedia</taxon>
        <taxon>Odobenidae</taxon>
        <taxon>Odobenus</taxon>
    </lineage>
</organism>
<gene>
    <name evidence="5" type="primary">LOC101382005</name>
</gene>
<dbReference type="GO" id="GO:0003677">
    <property type="term" value="F:DNA binding"/>
    <property type="evidence" value="ECO:0007669"/>
    <property type="project" value="InterPro"/>
</dbReference>
<proteinExistence type="inferred from homology"/>
<dbReference type="PRINTS" id="PR00621">
    <property type="entry name" value="HISTONEH2B"/>
</dbReference>
<dbReference type="AlphaFoldDB" id="A0A9B0M1H2"/>
<dbReference type="Gene3D" id="1.10.20.10">
    <property type="entry name" value="Histone, subunit A"/>
    <property type="match status" value="2"/>
</dbReference>